<evidence type="ECO:0000313" key="1">
    <source>
        <dbReference type="EMBL" id="OIW18328.1"/>
    </source>
</evidence>
<dbReference type="EMBL" id="CM007361">
    <property type="protein sequence ID" value="OIW18328.1"/>
    <property type="molecule type" value="Genomic_DNA"/>
</dbReference>
<accession>A0A4P1RU73</accession>
<proteinExistence type="predicted"/>
<reference evidence="1 2" key="1">
    <citation type="journal article" date="2017" name="Plant Biotechnol. J.">
        <title>A comprehensive draft genome sequence for lupin (Lupinus angustifolius), an emerging health food: insights into plant-microbe interactions and legume evolution.</title>
        <authorList>
            <person name="Hane J.K."/>
            <person name="Ming Y."/>
            <person name="Kamphuis L.G."/>
            <person name="Nelson M.N."/>
            <person name="Garg G."/>
            <person name="Atkins C.A."/>
            <person name="Bayer P.E."/>
            <person name="Bravo A."/>
            <person name="Bringans S."/>
            <person name="Cannon S."/>
            <person name="Edwards D."/>
            <person name="Foley R."/>
            <person name="Gao L.L."/>
            <person name="Harrison M.J."/>
            <person name="Huang W."/>
            <person name="Hurgobin B."/>
            <person name="Li S."/>
            <person name="Liu C.W."/>
            <person name="McGrath A."/>
            <person name="Morahan G."/>
            <person name="Murray J."/>
            <person name="Weller J."/>
            <person name="Jian J."/>
            <person name="Singh K.B."/>
        </authorList>
    </citation>
    <scope>NUCLEOTIDE SEQUENCE [LARGE SCALE GENOMIC DNA]</scope>
    <source>
        <strain evidence="2">cv. Tanjil</strain>
        <tissue evidence="1">Whole plant</tissue>
    </source>
</reference>
<dbReference type="Gramene" id="OIW18328">
    <property type="protein sequence ID" value="OIW18328"/>
    <property type="gene ID" value="TanjilG_31468"/>
</dbReference>
<sequence length="135" mass="14965">MDKEIVINVSENSGATNDKCFEGELHKAEDGFRVKEILAQEGIFDIQATFMGGNLVLLKGVGKMEVVEVLCKEEGWFNNFFKCLNSRDTIVDQVSDAQHSDEGEQWVNDHFDWGEGYVPGDGGDDVDVCLTSPKS</sequence>
<gene>
    <name evidence="1" type="ORF">TanjilG_31468</name>
</gene>
<keyword evidence="2" id="KW-1185">Reference proteome</keyword>
<dbReference type="Proteomes" id="UP000188354">
    <property type="component" value="Chromosome LG01"/>
</dbReference>
<name>A0A4P1RU73_LUPAN</name>
<evidence type="ECO:0000313" key="2">
    <source>
        <dbReference type="Proteomes" id="UP000188354"/>
    </source>
</evidence>
<organism evidence="1 2">
    <name type="scientific">Lupinus angustifolius</name>
    <name type="common">Narrow-leaved blue lupine</name>
    <dbReference type="NCBI Taxonomy" id="3871"/>
    <lineage>
        <taxon>Eukaryota</taxon>
        <taxon>Viridiplantae</taxon>
        <taxon>Streptophyta</taxon>
        <taxon>Embryophyta</taxon>
        <taxon>Tracheophyta</taxon>
        <taxon>Spermatophyta</taxon>
        <taxon>Magnoliopsida</taxon>
        <taxon>eudicotyledons</taxon>
        <taxon>Gunneridae</taxon>
        <taxon>Pentapetalae</taxon>
        <taxon>rosids</taxon>
        <taxon>fabids</taxon>
        <taxon>Fabales</taxon>
        <taxon>Fabaceae</taxon>
        <taxon>Papilionoideae</taxon>
        <taxon>50 kb inversion clade</taxon>
        <taxon>genistoids sensu lato</taxon>
        <taxon>core genistoids</taxon>
        <taxon>Genisteae</taxon>
        <taxon>Lupinus</taxon>
    </lineage>
</organism>
<dbReference type="AlphaFoldDB" id="A0A4P1RU73"/>
<protein>
    <submittedName>
        <fullName evidence="1">Uncharacterized protein</fullName>
    </submittedName>
</protein>